<feature type="transmembrane region" description="Helical" evidence="1">
    <location>
        <begin position="168"/>
        <end position="189"/>
    </location>
</feature>
<dbReference type="Proteomes" id="UP001253595">
    <property type="component" value="Unassembled WGS sequence"/>
</dbReference>
<feature type="transmembrane region" description="Helical" evidence="1">
    <location>
        <begin position="85"/>
        <end position="111"/>
    </location>
</feature>
<proteinExistence type="predicted"/>
<keyword evidence="3" id="KW-1185">Reference proteome</keyword>
<reference evidence="2 3" key="1">
    <citation type="submission" date="2023-07" db="EMBL/GenBank/DDBJ databases">
        <title>Sorghum-associated microbial communities from plants grown in Nebraska, USA.</title>
        <authorList>
            <person name="Schachtman D."/>
        </authorList>
    </citation>
    <scope>NUCLEOTIDE SEQUENCE [LARGE SCALE GENOMIC DNA]</scope>
    <source>
        <strain evidence="2 3">BE190</strain>
    </source>
</reference>
<gene>
    <name evidence="2" type="ORF">J2X05_001494</name>
</gene>
<feature type="transmembrane region" description="Helical" evidence="1">
    <location>
        <begin position="142"/>
        <end position="162"/>
    </location>
</feature>
<accession>A0ABU1UWJ8</accession>
<protein>
    <recommendedName>
        <fullName evidence="4">DUF4386 domain-containing protein</fullName>
    </recommendedName>
</protein>
<dbReference type="EMBL" id="JAVDVX010000002">
    <property type="protein sequence ID" value="MDR7089488.1"/>
    <property type="molecule type" value="Genomic_DNA"/>
</dbReference>
<evidence type="ECO:0008006" key="4">
    <source>
        <dbReference type="Google" id="ProtNLM"/>
    </source>
</evidence>
<evidence type="ECO:0000256" key="1">
    <source>
        <dbReference type="SAM" id="Phobius"/>
    </source>
</evidence>
<organism evidence="2 3">
    <name type="scientific">Cellvibrio fibrivorans</name>
    <dbReference type="NCBI Taxonomy" id="126350"/>
    <lineage>
        <taxon>Bacteria</taxon>
        <taxon>Pseudomonadati</taxon>
        <taxon>Pseudomonadota</taxon>
        <taxon>Gammaproteobacteria</taxon>
        <taxon>Cellvibrionales</taxon>
        <taxon>Cellvibrionaceae</taxon>
        <taxon>Cellvibrio</taxon>
    </lineage>
</organism>
<evidence type="ECO:0000313" key="3">
    <source>
        <dbReference type="Proteomes" id="UP001253595"/>
    </source>
</evidence>
<keyword evidence="1" id="KW-1133">Transmembrane helix</keyword>
<name>A0ABU1UWJ8_9GAMM</name>
<keyword evidence="1" id="KW-0472">Membrane</keyword>
<evidence type="ECO:0000313" key="2">
    <source>
        <dbReference type="EMBL" id="MDR7089488.1"/>
    </source>
</evidence>
<dbReference type="RefSeq" id="WP_310070691.1">
    <property type="nucleotide sequence ID" value="NZ_JAVDVX010000002.1"/>
</dbReference>
<feature type="transmembrane region" description="Helical" evidence="1">
    <location>
        <begin position="12"/>
        <end position="31"/>
    </location>
</feature>
<keyword evidence="1" id="KW-0812">Transmembrane</keyword>
<comment type="caution">
    <text evidence="2">The sequence shown here is derived from an EMBL/GenBank/DDBJ whole genome shotgun (WGS) entry which is preliminary data.</text>
</comment>
<feature type="transmembrane region" description="Helical" evidence="1">
    <location>
        <begin position="52"/>
        <end position="73"/>
    </location>
</feature>
<sequence length="226" mass="24676">MLNENEQRTHSYYRLIGWSLIALSILANAGMAHHPYISASQPEAQIEQMAQIAGLTMHVHGLLILVVLIYVWLFTLYGAAKNTPIVWLGSGLFAAGGLAMAGAALISGFLAPPMVLGAEINTAEQLAIFEFQSRLLMQSNQVLANAGTFAWLCALICWSGNLVQDNKLFRWVGLAGLLIGTISLFIIVTGKWHLNVKGMSLFVLAITIWFCALGSCLLWSTRRNKS</sequence>
<feature type="transmembrane region" description="Helical" evidence="1">
    <location>
        <begin position="201"/>
        <end position="220"/>
    </location>
</feature>